<dbReference type="OrthoDB" id="4139357at2759"/>
<evidence type="ECO:0000256" key="3">
    <source>
        <dbReference type="ARBA" id="ARBA00022692"/>
    </source>
</evidence>
<dbReference type="Gene3D" id="1.20.1250.20">
    <property type="entry name" value="MFS general substrate transporter like domains"/>
    <property type="match status" value="1"/>
</dbReference>
<reference evidence="8 9" key="1">
    <citation type="submission" date="2018-07" db="EMBL/GenBank/DDBJ databases">
        <title>The complete nuclear genome of the prasinophyte Chloropicon primus (CCMP1205).</title>
        <authorList>
            <person name="Pombert J.-F."/>
            <person name="Otis C."/>
            <person name="Turmel M."/>
            <person name="Lemieux C."/>
        </authorList>
    </citation>
    <scope>NUCLEOTIDE SEQUENCE [LARGE SCALE GENOMIC DNA]</scope>
    <source>
        <strain evidence="8 9">CCMP1205</strain>
    </source>
</reference>
<feature type="transmembrane region" description="Helical" evidence="6">
    <location>
        <begin position="136"/>
        <end position="158"/>
    </location>
</feature>
<keyword evidence="9" id="KW-1185">Reference proteome</keyword>
<feature type="transmembrane region" description="Helical" evidence="6">
    <location>
        <begin position="404"/>
        <end position="427"/>
    </location>
</feature>
<gene>
    <name evidence="8" type="ORF">A3770_03p22700</name>
</gene>
<feature type="transmembrane region" description="Helical" evidence="6">
    <location>
        <begin position="470"/>
        <end position="491"/>
    </location>
</feature>
<feature type="transmembrane region" description="Helical" evidence="6">
    <location>
        <begin position="84"/>
        <end position="104"/>
    </location>
</feature>
<feature type="transmembrane region" description="Helical" evidence="6">
    <location>
        <begin position="111"/>
        <end position="130"/>
    </location>
</feature>
<name>A0A5B8MK70_9CHLO</name>
<dbReference type="GO" id="GO:0016020">
    <property type="term" value="C:membrane"/>
    <property type="evidence" value="ECO:0007669"/>
    <property type="project" value="UniProtKB-SubCell"/>
</dbReference>
<dbReference type="GO" id="GO:0022857">
    <property type="term" value="F:transmembrane transporter activity"/>
    <property type="evidence" value="ECO:0007669"/>
    <property type="project" value="InterPro"/>
</dbReference>
<feature type="transmembrane region" description="Helical" evidence="6">
    <location>
        <begin position="42"/>
        <end position="64"/>
    </location>
</feature>
<evidence type="ECO:0000313" key="9">
    <source>
        <dbReference type="Proteomes" id="UP000316726"/>
    </source>
</evidence>
<dbReference type="InterPro" id="IPR005828">
    <property type="entry name" value="MFS_sugar_transport-like"/>
</dbReference>
<evidence type="ECO:0000256" key="6">
    <source>
        <dbReference type="SAM" id="Phobius"/>
    </source>
</evidence>
<evidence type="ECO:0000256" key="2">
    <source>
        <dbReference type="ARBA" id="ARBA00022448"/>
    </source>
</evidence>
<dbReference type="PANTHER" id="PTHR23511:SF34">
    <property type="entry name" value="SYNAPTIC VESICLE GLYCOPROTEIN 2"/>
    <property type="match status" value="1"/>
</dbReference>
<evidence type="ECO:0000256" key="5">
    <source>
        <dbReference type="ARBA" id="ARBA00023136"/>
    </source>
</evidence>
<feature type="transmembrane region" description="Helical" evidence="6">
    <location>
        <begin position="351"/>
        <end position="372"/>
    </location>
</feature>
<dbReference type="InterPro" id="IPR036259">
    <property type="entry name" value="MFS_trans_sf"/>
</dbReference>
<dbReference type="Pfam" id="PF00083">
    <property type="entry name" value="Sugar_tr"/>
    <property type="match status" value="1"/>
</dbReference>
<feature type="transmembrane region" description="Helical" evidence="6">
    <location>
        <begin position="170"/>
        <end position="193"/>
    </location>
</feature>
<evidence type="ECO:0000313" key="8">
    <source>
        <dbReference type="EMBL" id="QDZ19752.1"/>
    </source>
</evidence>
<dbReference type="InterPro" id="IPR005829">
    <property type="entry name" value="Sugar_transporter_CS"/>
</dbReference>
<dbReference type="EMBL" id="CP031036">
    <property type="protein sequence ID" value="QDZ19752.1"/>
    <property type="molecule type" value="Genomic_DNA"/>
</dbReference>
<keyword evidence="5 6" id="KW-0472">Membrane</keyword>
<feature type="transmembrane region" description="Helical" evidence="6">
    <location>
        <begin position="379"/>
        <end position="398"/>
    </location>
</feature>
<dbReference type="Proteomes" id="UP000316726">
    <property type="component" value="Chromosome 3"/>
</dbReference>
<accession>A0A5B8MK70</accession>
<keyword evidence="3 6" id="KW-0812">Transmembrane</keyword>
<keyword evidence="2" id="KW-0813">Transport</keyword>
<evidence type="ECO:0000259" key="7">
    <source>
        <dbReference type="PROSITE" id="PS50850"/>
    </source>
</evidence>
<organism evidence="8 9">
    <name type="scientific">Chloropicon primus</name>
    <dbReference type="NCBI Taxonomy" id="1764295"/>
    <lineage>
        <taxon>Eukaryota</taxon>
        <taxon>Viridiplantae</taxon>
        <taxon>Chlorophyta</taxon>
        <taxon>Chloropicophyceae</taxon>
        <taxon>Chloropicales</taxon>
        <taxon>Chloropicaceae</taxon>
        <taxon>Chloropicon</taxon>
    </lineage>
</organism>
<comment type="subcellular location">
    <subcellularLocation>
        <location evidence="1">Membrane</location>
        <topology evidence="1">Multi-pass membrane protein</topology>
    </subcellularLocation>
</comment>
<keyword evidence="4 6" id="KW-1133">Transmembrane helix</keyword>
<feature type="transmembrane region" description="Helical" evidence="6">
    <location>
        <begin position="209"/>
        <end position="230"/>
    </location>
</feature>
<evidence type="ECO:0000256" key="4">
    <source>
        <dbReference type="ARBA" id="ARBA00022989"/>
    </source>
</evidence>
<feature type="transmembrane region" description="Helical" evidence="6">
    <location>
        <begin position="439"/>
        <end position="458"/>
    </location>
</feature>
<proteinExistence type="predicted"/>
<dbReference type="STRING" id="1764295.A0A5B8MK70"/>
<dbReference type="PROSITE" id="PS50850">
    <property type="entry name" value="MFS"/>
    <property type="match status" value="1"/>
</dbReference>
<dbReference type="InterPro" id="IPR020846">
    <property type="entry name" value="MFS_dom"/>
</dbReference>
<dbReference type="PANTHER" id="PTHR23511">
    <property type="entry name" value="SYNAPTIC VESICLE GLYCOPROTEIN 2"/>
    <property type="match status" value="1"/>
</dbReference>
<evidence type="ECO:0000256" key="1">
    <source>
        <dbReference type="ARBA" id="ARBA00004141"/>
    </source>
</evidence>
<sequence length="514" mass="55097">MRLEHEKELETVALVGPRDDDGGGDDHSVKVDKVLGNGRYQLLSCVTCGLGVAAGSTEVMAIALALPMIETEFEGEVLTWEKNLMASCIFLGMLLGGLSSGAVADLRGRKSCLIIFTAFIAVFGALTALAESMSQVALFRFLAGLGIGGNIPALFSYVAETTSSRVRGKYMTIVASHWMLGSVITAALGWLILPRDVTLPYLNIGGWRLYFVVCILPAILACVLALAFLVESPCYLIRRKKFLEAAGALEKIVAVNGNRHNDSLFLSELLGLLHSKHAGWSGTGDVLGAEGETLVGGMKHSAVLISQLLKAREQRKLVVVLGTVWFCLSACWYGFMIWLPQFFEAQHDNVYLGNLVTSLGDLPGNVINFFIIDKLGRKNALVLSMGASAVLPLAFAAVPKGSAFWAMLGSASFGFVSVGAWNALSILSPEVFETRLRTTMHGILTALGRIGGFFGTYMVGHFEDQAQSGIWLPCMFASAVLALGLASTAFLPETKGKILTDYRVKGKYSGAESC</sequence>
<protein>
    <submittedName>
        <fullName evidence="8">MFS general substrate transporter</fullName>
    </submittedName>
</protein>
<dbReference type="AlphaFoldDB" id="A0A5B8MK70"/>
<feature type="transmembrane region" description="Helical" evidence="6">
    <location>
        <begin position="317"/>
        <end position="339"/>
    </location>
</feature>
<dbReference type="PROSITE" id="PS00217">
    <property type="entry name" value="SUGAR_TRANSPORT_2"/>
    <property type="match status" value="1"/>
</dbReference>
<dbReference type="SUPFAM" id="SSF103473">
    <property type="entry name" value="MFS general substrate transporter"/>
    <property type="match status" value="1"/>
</dbReference>
<feature type="domain" description="Major facilitator superfamily (MFS) profile" evidence="7">
    <location>
        <begin position="44"/>
        <end position="495"/>
    </location>
</feature>